<name>A0A670IFA5_PODMU</name>
<dbReference type="SUPFAM" id="SSF57256">
    <property type="entry name" value="Elafin-like"/>
    <property type="match status" value="1"/>
</dbReference>
<feature type="domain" description="WAP" evidence="1">
    <location>
        <begin position="72"/>
        <end position="123"/>
    </location>
</feature>
<reference evidence="2" key="2">
    <citation type="submission" date="2025-08" db="UniProtKB">
        <authorList>
            <consortium name="Ensembl"/>
        </authorList>
    </citation>
    <scope>IDENTIFICATION</scope>
</reference>
<dbReference type="Pfam" id="PF00095">
    <property type="entry name" value="WAP"/>
    <property type="match status" value="1"/>
</dbReference>
<dbReference type="Ensembl" id="ENSPMRT00000011388.1">
    <property type="protein sequence ID" value="ENSPMRP00000010675.1"/>
    <property type="gene ID" value="ENSPMRG00000007085.1"/>
</dbReference>
<dbReference type="GO" id="GO:0030414">
    <property type="term" value="F:peptidase inhibitor activity"/>
    <property type="evidence" value="ECO:0007669"/>
    <property type="project" value="InterPro"/>
</dbReference>
<accession>A0A670IFA5</accession>
<dbReference type="PROSITE" id="PS51390">
    <property type="entry name" value="WAP"/>
    <property type="match status" value="1"/>
</dbReference>
<sequence>MAGKVSEANKCSETFWVTYRKSVHIVCLLGRACNFPGGHTSEGVSLPHVLFHCPGNERCCRTICGRQCRLPSEENPGVCPKIDALRRFPSCPNKCEDDRECDHTQKCCFTGCGRECVDCLTPNMPTRPLC</sequence>
<reference evidence="2 3" key="1">
    <citation type="journal article" date="2019" name="Proc. Natl. Acad. Sci. U.S.A.">
        <title>Regulatory changes in pterin and carotenoid genes underlie balanced color polymorphisms in the wall lizard.</title>
        <authorList>
            <person name="Andrade P."/>
            <person name="Pinho C."/>
            <person name="Perez I de Lanuza G."/>
            <person name="Afonso S."/>
            <person name="Brejcha J."/>
            <person name="Rubin C.J."/>
            <person name="Wallerman O."/>
            <person name="Pereira P."/>
            <person name="Sabatino S.J."/>
            <person name="Bellati A."/>
            <person name="Pellitteri-Rosa D."/>
            <person name="Bosakova Z."/>
            <person name="Bunikis I."/>
            <person name="Carretero M.A."/>
            <person name="Feiner N."/>
            <person name="Marsik P."/>
            <person name="Pauperio F."/>
            <person name="Salvi D."/>
            <person name="Soler L."/>
            <person name="While G.M."/>
            <person name="Uller T."/>
            <person name="Font E."/>
            <person name="Andersson L."/>
            <person name="Carneiro M."/>
        </authorList>
    </citation>
    <scope>NUCLEOTIDE SEQUENCE</scope>
</reference>
<dbReference type="Gene3D" id="4.10.75.10">
    <property type="entry name" value="Elafin-like"/>
    <property type="match status" value="1"/>
</dbReference>
<organism evidence="2 3">
    <name type="scientific">Podarcis muralis</name>
    <name type="common">Wall lizard</name>
    <name type="synonym">Lacerta muralis</name>
    <dbReference type="NCBI Taxonomy" id="64176"/>
    <lineage>
        <taxon>Eukaryota</taxon>
        <taxon>Metazoa</taxon>
        <taxon>Chordata</taxon>
        <taxon>Craniata</taxon>
        <taxon>Vertebrata</taxon>
        <taxon>Euteleostomi</taxon>
        <taxon>Lepidosauria</taxon>
        <taxon>Squamata</taxon>
        <taxon>Bifurcata</taxon>
        <taxon>Unidentata</taxon>
        <taxon>Episquamata</taxon>
        <taxon>Laterata</taxon>
        <taxon>Lacertibaenia</taxon>
        <taxon>Lacertidae</taxon>
        <taxon>Podarcis</taxon>
    </lineage>
</organism>
<dbReference type="Proteomes" id="UP000472272">
    <property type="component" value="Chromosome 6"/>
</dbReference>
<evidence type="ECO:0000313" key="3">
    <source>
        <dbReference type="Proteomes" id="UP000472272"/>
    </source>
</evidence>
<proteinExistence type="predicted"/>
<keyword evidence="3" id="KW-1185">Reference proteome</keyword>
<dbReference type="InterPro" id="IPR008197">
    <property type="entry name" value="WAP_dom"/>
</dbReference>
<evidence type="ECO:0000259" key="1">
    <source>
        <dbReference type="PROSITE" id="PS51390"/>
    </source>
</evidence>
<dbReference type="GO" id="GO:0005576">
    <property type="term" value="C:extracellular region"/>
    <property type="evidence" value="ECO:0007669"/>
    <property type="project" value="InterPro"/>
</dbReference>
<reference evidence="2" key="3">
    <citation type="submission" date="2025-09" db="UniProtKB">
        <authorList>
            <consortium name="Ensembl"/>
        </authorList>
    </citation>
    <scope>IDENTIFICATION</scope>
</reference>
<dbReference type="SMART" id="SM00217">
    <property type="entry name" value="WAP"/>
    <property type="match status" value="1"/>
</dbReference>
<protein>
    <recommendedName>
        <fullName evidence="1">WAP domain-containing protein</fullName>
    </recommendedName>
</protein>
<dbReference type="InterPro" id="IPR036645">
    <property type="entry name" value="Elafin-like_sf"/>
</dbReference>
<dbReference type="AlphaFoldDB" id="A0A670IFA5"/>
<dbReference type="PRINTS" id="PR00003">
    <property type="entry name" value="4DISULPHCORE"/>
</dbReference>
<evidence type="ECO:0000313" key="2">
    <source>
        <dbReference type="Ensembl" id="ENSPMRP00000010675.1"/>
    </source>
</evidence>